<dbReference type="Gene3D" id="3.90.1490.10">
    <property type="entry name" value="putative n-type atp pyrophosphatase, domain 2"/>
    <property type="match status" value="1"/>
</dbReference>
<dbReference type="EC" id="6.3.1.14" evidence="2"/>
<keyword evidence="2" id="KW-0436">Ligase</keyword>
<keyword evidence="3" id="KW-1185">Reference proteome</keyword>
<organism evidence="2 3">
    <name type="scientific">Pontibacter arcticus</name>
    <dbReference type="NCBI Taxonomy" id="2080288"/>
    <lineage>
        <taxon>Bacteria</taxon>
        <taxon>Pseudomonadati</taxon>
        <taxon>Bacteroidota</taxon>
        <taxon>Cytophagia</taxon>
        <taxon>Cytophagales</taxon>
        <taxon>Hymenobacteraceae</taxon>
        <taxon>Pontibacter</taxon>
    </lineage>
</organism>
<evidence type="ECO:0000259" key="1">
    <source>
        <dbReference type="Pfam" id="PF01902"/>
    </source>
</evidence>
<dbReference type="SUPFAM" id="SSF52402">
    <property type="entry name" value="Adenine nucleotide alpha hydrolases-like"/>
    <property type="match status" value="1"/>
</dbReference>
<dbReference type="PIRSF" id="PIRSF039123">
    <property type="entry name" value="Diphthamide_synthase"/>
    <property type="match status" value="1"/>
</dbReference>
<dbReference type="CDD" id="cd01994">
    <property type="entry name" value="AANH_PF0828-like"/>
    <property type="match status" value="1"/>
</dbReference>
<dbReference type="InterPro" id="IPR002761">
    <property type="entry name" value="Diphthami_syn_dom"/>
</dbReference>
<comment type="caution">
    <text evidence="2">The sequence shown here is derived from an EMBL/GenBank/DDBJ whole genome shotgun (WGS) entry which is preliminary data.</text>
</comment>
<dbReference type="Gene3D" id="3.40.50.620">
    <property type="entry name" value="HUPs"/>
    <property type="match status" value="1"/>
</dbReference>
<reference evidence="2 3" key="1">
    <citation type="submission" date="2018-06" db="EMBL/GenBank/DDBJ databases">
        <authorList>
            <person name="Liu Z.-W."/>
        </authorList>
    </citation>
    <scope>NUCLEOTIDE SEQUENCE [LARGE SCALE GENOMIC DNA]</scope>
    <source>
        <strain evidence="2 3">2b14</strain>
    </source>
</reference>
<feature type="domain" description="Diphthamide synthase" evidence="1">
    <location>
        <begin position="1"/>
        <end position="205"/>
    </location>
</feature>
<accession>A0A364RE63</accession>
<dbReference type="OrthoDB" id="3572539at2"/>
<name>A0A364RE63_9BACT</name>
<dbReference type="InterPro" id="IPR014729">
    <property type="entry name" value="Rossmann-like_a/b/a_fold"/>
</dbReference>
<evidence type="ECO:0000313" key="2">
    <source>
        <dbReference type="EMBL" id="RAU82564.1"/>
    </source>
</evidence>
<dbReference type="EMBL" id="QMDV01000003">
    <property type="protein sequence ID" value="RAU82564.1"/>
    <property type="molecule type" value="Genomic_DNA"/>
</dbReference>
<dbReference type="Pfam" id="PF01902">
    <property type="entry name" value="Diphthami_syn_2"/>
    <property type="match status" value="1"/>
</dbReference>
<dbReference type="NCBIfam" id="TIGR00290">
    <property type="entry name" value="MJ0570_dom"/>
    <property type="match status" value="1"/>
</dbReference>
<evidence type="ECO:0000313" key="3">
    <source>
        <dbReference type="Proteomes" id="UP000251692"/>
    </source>
</evidence>
<dbReference type="GO" id="GO:0017178">
    <property type="term" value="F:diphthine-ammonia ligase activity"/>
    <property type="evidence" value="ECO:0007669"/>
    <property type="project" value="UniProtKB-EC"/>
</dbReference>
<reference evidence="2 3" key="2">
    <citation type="submission" date="2018-07" db="EMBL/GenBank/DDBJ databases">
        <title>Pontibacter sp. 2b14 genomic sequence and assembly.</title>
        <authorList>
            <person name="Du Z.-J."/>
        </authorList>
    </citation>
    <scope>NUCLEOTIDE SEQUENCE [LARGE SCALE GENOMIC DNA]</scope>
    <source>
        <strain evidence="2 3">2b14</strain>
    </source>
</reference>
<proteinExistence type="predicted"/>
<dbReference type="Proteomes" id="UP000251692">
    <property type="component" value="Unassembled WGS sequence"/>
</dbReference>
<dbReference type="AlphaFoldDB" id="A0A364RE63"/>
<dbReference type="InterPro" id="IPR030662">
    <property type="entry name" value="DPH6/MJ0570"/>
</dbReference>
<gene>
    <name evidence="2" type="ORF">DP923_12400</name>
</gene>
<sequence>MKSIFNWSGGKDSALCLHRVLQEGKYKIDTLLTTLSGTNNRVTMHGVRQELLQRQAESIGLPLTQVFLPEGIGMETYDKLMQEALTPFIQEQVTHAIYGDINLEDLRRYREEQLKKAGLEAVFPLWGLPTQQVVHDFIAAGFKAVVVCVNGRIVDSSFVGRELDNAFLNDLPAGVDPCGENGEFHTFVYDGPIFQNPVKFTIGEKVYKTYGTPAQNEDNCHTESSKPVFDTGFWFCDLLTS</sequence>
<protein>
    <submittedName>
        <fullName evidence="2">Diphthine--ammonia ligase</fullName>
        <ecNumber evidence="2">6.3.1.14</ecNumber>
    </submittedName>
</protein>
<dbReference type="RefSeq" id="WP_112306157.1">
    <property type="nucleotide sequence ID" value="NZ_QMDV01000003.1"/>
</dbReference>